<proteinExistence type="predicted"/>
<evidence type="ECO:0000313" key="3">
    <source>
        <dbReference type="Proteomes" id="UP000753802"/>
    </source>
</evidence>
<keyword evidence="3" id="KW-1185">Reference proteome</keyword>
<organism evidence="2 3">
    <name type="scientific">Sediminibacterium roseum</name>
    <dbReference type="NCBI Taxonomy" id="1978412"/>
    <lineage>
        <taxon>Bacteria</taxon>
        <taxon>Pseudomonadati</taxon>
        <taxon>Bacteroidota</taxon>
        <taxon>Chitinophagia</taxon>
        <taxon>Chitinophagales</taxon>
        <taxon>Chitinophagaceae</taxon>
        <taxon>Sediminibacterium</taxon>
    </lineage>
</organism>
<feature type="transmembrane region" description="Helical" evidence="1">
    <location>
        <begin position="36"/>
        <end position="55"/>
    </location>
</feature>
<keyword evidence="1" id="KW-0812">Transmembrane</keyword>
<comment type="caution">
    <text evidence="2">The sequence shown here is derived from an EMBL/GenBank/DDBJ whole genome shotgun (WGS) entry which is preliminary data.</text>
</comment>
<keyword evidence="1" id="KW-1133">Transmembrane helix</keyword>
<evidence type="ECO:0000313" key="2">
    <source>
        <dbReference type="EMBL" id="NCI49372.1"/>
    </source>
</evidence>
<reference evidence="2 3" key="1">
    <citation type="submission" date="2020-01" db="EMBL/GenBank/DDBJ databases">
        <title>Genome analysis.</title>
        <authorList>
            <person name="Wu S."/>
            <person name="Wang G."/>
        </authorList>
    </citation>
    <scope>NUCLEOTIDE SEQUENCE [LARGE SCALE GENOMIC DNA]</scope>
    <source>
        <strain evidence="2 3">SYL130</strain>
    </source>
</reference>
<dbReference type="Proteomes" id="UP000753802">
    <property type="component" value="Unassembled WGS sequence"/>
</dbReference>
<accession>A0ABW9ZSF5</accession>
<evidence type="ECO:0000256" key="1">
    <source>
        <dbReference type="SAM" id="Phobius"/>
    </source>
</evidence>
<gene>
    <name evidence="2" type="ORF">GWC95_05525</name>
</gene>
<keyword evidence="1" id="KW-0472">Membrane</keyword>
<name>A0ABW9ZSF5_9BACT</name>
<feature type="transmembrane region" description="Helical" evidence="1">
    <location>
        <begin position="6"/>
        <end position="24"/>
    </location>
</feature>
<protein>
    <submittedName>
        <fullName evidence="2">Uncharacterized protein</fullName>
    </submittedName>
</protein>
<dbReference type="EMBL" id="JAACJS010000011">
    <property type="protein sequence ID" value="NCI49372.1"/>
    <property type="molecule type" value="Genomic_DNA"/>
</dbReference>
<sequence>MGAWTIIVISASAVLLFVLCRKEWRRANKARLVPRMVASAGAVVCLACMGLPIGFTKKKTNTGREILVATGGALNDSMLSFRKNKKPGAPIVEKDAFLSGEKERYDTVHVFGYGFSNDELAMIDGQEIVYHPSPVNAGIVAASWNRQLRKGETLSVQGTYQNETSDPVVLLLIGFNANLDSVNIPAHQTKSFVLQTVPKQNGRALFSLAVRQGKDTIEKEPIPVEVLPAQNVKVMILSASPDFENKFLKDWLSQNGYGVVTKTTISKNKFDRSAFNVSNASPDRITSALLDSFDVVVSDEASLAMLPATERDVVYRQVNSKGMGLIVKSDTIASTREWYTRPFRLFQLPGKQPVHLRLFFRGNENKMLPVEQAQFIRMQNGMQALVQDSASNTVAAVVTEGAGKILFTTLNNTYAWLLSGNNGSYYALWDLLLQKAGRQNTSGSKLSITPALPVLNKPVEVILETPGETVPVVKTANAKPSFAQDPLVPYRWQTRWWPKESGWQTPFVYGDLVYNWYVYEKNDWRYLDGTARMQATENFVMRQQNSRANRVQTGGEEEKPVSPFWFFLPFIICSGFLWLERKIS</sequence>
<dbReference type="RefSeq" id="WP_161817699.1">
    <property type="nucleotide sequence ID" value="NZ_JAACJS010000011.1"/>
</dbReference>